<dbReference type="Pfam" id="PF01755">
    <property type="entry name" value="Glyco_transf_25"/>
    <property type="match status" value="1"/>
</dbReference>
<evidence type="ECO:0000313" key="2">
    <source>
        <dbReference type="EMBL" id="MFD2515628.1"/>
    </source>
</evidence>
<proteinExistence type="predicted"/>
<sequence>MSFGETLNAFFDNIFVITLSRSKDRHEEIARELSKYNIKYSFIEGVDGWKLDLNSIGTDVLDKEKNLEVTRMPIAPGELGCSLSVLKVCKKIVKENLQRVLILQDDIRVISENIKHTESLLSAVTFPWDLLYLGHTNMFMEMPIGIKLRMLTIYPLRYLLNRKKHKKPSEIRNTFRRPYNKNWFIAGEHHGGYAYGVSFEGAKILIDAFSPVFAPDDLTFRYYIKKGKMKAFSPKHFLFDQRSDLQSVVGDRPSWKVDWSKS</sequence>
<evidence type="ECO:0000259" key="1">
    <source>
        <dbReference type="Pfam" id="PF01755"/>
    </source>
</evidence>
<accession>A0ABW5IRP0</accession>
<dbReference type="RefSeq" id="WP_377510738.1">
    <property type="nucleotide sequence ID" value="NZ_JBHULU010000021.1"/>
</dbReference>
<evidence type="ECO:0000313" key="3">
    <source>
        <dbReference type="Proteomes" id="UP001597544"/>
    </source>
</evidence>
<feature type="domain" description="Glycosyl transferase family 25" evidence="1">
    <location>
        <begin position="12"/>
        <end position="218"/>
    </location>
</feature>
<dbReference type="EMBL" id="JBHULU010000021">
    <property type="protein sequence ID" value="MFD2515628.1"/>
    <property type="molecule type" value="Genomic_DNA"/>
</dbReference>
<comment type="caution">
    <text evidence="2">The sequence shown here is derived from an EMBL/GenBank/DDBJ whole genome shotgun (WGS) entry which is preliminary data.</text>
</comment>
<dbReference type="InterPro" id="IPR002654">
    <property type="entry name" value="Glyco_trans_25"/>
</dbReference>
<reference evidence="3" key="1">
    <citation type="journal article" date="2019" name="Int. J. Syst. Evol. Microbiol.">
        <title>The Global Catalogue of Microorganisms (GCM) 10K type strain sequencing project: providing services to taxonomists for standard genome sequencing and annotation.</title>
        <authorList>
            <consortium name="The Broad Institute Genomics Platform"/>
            <consortium name="The Broad Institute Genome Sequencing Center for Infectious Disease"/>
            <person name="Wu L."/>
            <person name="Ma J."/>
        </authorList>
    </citation>
    <scope>NUCLEOTIDE SEQUENCE [LARGE SCALE GENOMIC DNA]</scope>
    <source>
        <strain evidence="3">KCTC 42498</strain>
    </source>
</reference>
<dbReference type="CDD" id="cd06532">
    <property type="entry name" value="Glyco_transf_25"/>
    <property type="match status" value="1"/>
</dbReference>
<dbReference type="Proteomes" id="UP001597544">
    <property type="component" value="Unassembled WGS sequence"/>
</dbReference>
<name>A0ABW5IRP0_9BACT</name>
<gene>
    <name evidence="2" type="ORF">ACFSRY_17270</name>
</gene>
<organism evidence="2 3">
    <name type="scientific">Pontibacter locisalis</name>
    <dbReference type="NCBI Taxonomy" id="1719035"/>
    <lineage>
        <taxon>Bacteria</taxon>
        <taxon>Pseudomonadati</taxon>
        <taxon>Bacteroidota</taxon>
        <taxon>Cytophagia</taxon>
        <taxon>Cytophagales</taxon>
        <taxon>Hymenobacteraceae</taxon>
        <taxon>Pontibacter</taxon>
    </lineage>
</organism>
<keyword evidence="3" id="KW-1185">Reference proteome</keyword>
<protein>
    <submittedName>
        <fullName evidence="2">Glycosyltransferase family 25 protein</fullName>
    </submittedName>
</protein>